<dbReference type="GeneID" id="81399175"/>
<sequence length="621" mass="72337">MTTRSRRKVATMENNFKRWTEQLDPPDWRFWILEKFSLRLIEGFLRWYLNTHNVVRKSAFQTLARYFSMFCNQERSQEAPYEFKQKLKRLVNGTLSDQYEIELSAHEQPPFNIDDLLFTTYHLLVWCPITFPTVRSIFQLNTLRKMMTSTSARPGTLIESSGYLHENDALKWKDIELFMVKHPENPTSQMLLMRVRHRLNKGRRNEGVPPVYTYTERNDNLGLCVIQDILMYAFLDNAFDSQHIKCPRDIWRLTVIPEHRLNTPINFKESVKETPILRGASRNQAGLLVTDPQRALQYNQARQWEAAARHLDEHSRNRIMGHTQGKTFANYISVMDDTQSIFMETPARKSLLSLATHASITRDPSAPQCPSPAQKDSVELDTKTIEWKNECKTLRTDLIIEYGQLKTAKESGDKRSGELQKLQNKIKSRRKKLCDSAKSNARADFFRQVGNRIIESNHLGEQIKFTSDTGRIQPERITLANLEFQNRDADKIDDDELTQNRIRSLELRLELHRLHVPSGLKAHIRFNETTSKVTSRKESEDIKPKQILQCPVCLGRAELHPAAREFCYARKDALQRHFKTHELPMFFDKPGRVCDIPGCIYFSVSLPGYQSHLAQCHSIFL</sequence>
<reference evidence="2" key="1">
    <citation type="submission" date="2022-11" db="EMBL/GenBank/DDBJ databases">
        <authorList>
            <person name="Petersen C."/>
        </authorList>
    </citation>
    <scope>NUCLEOTIDE SEQUENCE</scope>
    <source>
        <strain evidence="2">IBT 34128</strain>
    </source>
</reference>
<dbReference type="InterPro" id="IPR013087">
    <property type="entry name" value="Znf_C2H2_type"/>
</dbReference>
<comment type="caution">
    <text evidence="2">The sequence shown here is derived from an EMBL/GenBank/DDBJ whole genome shotgun (WGS) entry which is preliminary data.</text>
</comment>
<dbReference type="Pfam" id="PF11917">
    <property type="entry name" value="DUF3435"/>
    <property type="match status" value="2"/>
</dbReference>
<evidence type="ECO:0000313" key="2">
    <source>
        <dbReference type="EMBL" id="KAJ5084902.1"/>
    </source>
</evidence>
<protein>
    <recommendedName>
        <fullName evidence="1">C2H2-type domain-containing protein</fullName>
    </recommendedName>
</protein>
<dbReference type="PANTHER" id="PTHR37535">
    <property type="entry name" value="FLUG DOMAIN PROTEIN"/>
    <property type="match status" value="1"/>
</dbReference>
<gene>
    <name evidence="2" type="ORF">NUU61_009481</name>
</gene>
<dbReference type="RefSeq" id="XP_056508299.1">
    <property type="nucleotide sequence ID" value="XM_056660006.1"/>
</dbReference>
<accession>A0A9W9JXQ6</accession>
<dbReference type="EMBL" id="JAPMSZ010000011">
    <property type="protein sequence ID" value="KAJ5084902.1"/>
    <property type="molecule type" value="Genomic_DNA"/>
</dbReference>
<dbReference type="OrthoDB" id="4485682at2759"/>
<dbReference type="SMART" id="SM00355">
    <property type="entry name" value="ZnF_C2H2"/>
    <property type="match status" value="2"/>
</dbReference>
<evidence type="ECO:0000259" key="1">
    <source>
        <dbReference type="SMART" id="SM00355"/>
    </source>
</evidence>
<dbReference type="PANTHER" id="PTHR37535:SF4">
    <property type="entry name" value="FLUG DOMAIN-CONTAINING PROTEIN"/>
    <property type="match status" value="1"/>
</dbReference>
<dbReference type="InterPro" id="IPR021842">
    <property type="entry name" value="DUF3435"/>
</dbReference>
<reference evidence="2" key="2">
    <citation type="journal article" date="2023" name="IMA Fungus">
        <title>Comparative genomic study of the Penicillium genus elucidates a diverse pangenome and 15 lateral gene transfer events.</title>
        <authorList>
            <person name="Petersen C."/>
            <person name="Sorensen T."/>
            <person name="Nielsen M.R."/>
            <person name="Sondergaard T.E."/>
            <person name="Sorensen J.L."/>
            <person name="Fitzpatrick D.A."/>
            <person name="Frisvad J.C."/>
            <person name="Nielsen K.L."/>
        </authorList>
    </citation>
    <scope>NUCLEOTIDE SEQUENCE</scope>
    <source>
        <strain evidence="2">IBT 34128</strain>
    </source>
</reference>
<keyword evidence="3" id="KW-1185">Reference proteome</keyword>
<evidence type="ECO:0000313" key="3">
    <source>
        <dbReference type="Proteomes" id="UP001141434"/>
    </source>
</evidence>
<feature type="domain" description="C2H2-type" evidence="1">
    <location>
        <begin position="548"/>
        <end position="581"/>
    </location>
</feature>
<proteinExistence type="predicted"/>
<dbReference type="AlphaFoldDB" id="A0A9W9JXQ6"/>
<dbReference type="Proteomes" id="UP001141434">
    <property type="component" value="Unassembled WGS sequence"/>
</dbReference>
<name>A0A9W9JXQ6_9EURO</name>
<feature type="domain" description="C2H2-type" evidence="1">
    <location>
        <begin position="592"/>
        <end position="617"/>
    </location>
</feature>
<organism evidence="2 3">
    <name type="scientific">Penicillium alfredii</name>
    <dbReference type="NCBI Taxonomy" id="1506179"/>
    <lineage>
        <taxon>Eukaryota</taxon>
        <taxon>Fungi</taxon>
        <taxon>Dikarya</taxon>
        <taxon>Ascomycota</taxon>
        <taxon>Pezizomycotina</taxon>
        <taxon>Eurotiomycetes</taxon>
        <taxon>Eurotiomycetidae</taxon>
        <taxon>Eurotiales</taxon>
        <taxon>Aspergillaceae</taxon>
        <taxon>Penicillium</taxon>
    </lineage>
</organism>